<feature type="compositionally biased region" description="Basic and acidic residues" evidence="1">
    <location>
        <begin position="12"/>
        <end position="26"/>
    </location>
</feature>
<dbReference type="EMBL" id="AGXS01000025">
    <property type="protein sequence ID" value="EIY44986.1"/>
    <property type="molecule type" value="Genomic_DNA"/>
</dbReference>
<dbReference type="Proteomes" id="UP000003089">
    <property type="component" value="Unassembled WGS sequence"/>
</dbReference>
<dbReference type="eggNOG" id="ENOG5030M79">
    <property type="taxonomic scope" value="Bacteria"/>
</dbReference>
<name>I9RPU1_9BACE</name>
<comment type="caution">
    <text evidence="2">The sequence shown here is derived from an EMBL/GenBank/DDBJ whole genome shotgun (WGS) entry which is preliminary data.</text>
</comment>
<dbReference type="STRING" id="997884.HMPREF1068_03639"/>
<gene>
    <name evidence="2" type="ORF">HMPREF1068_03639</name>
</gene>
<organism evidence="2 3">
    <name type="scientific">Bacteroides nordii CL02T12C05</name>
    <dbReference type="NCBI Taxonomy" id="997884"/>
    <lineage>
        <taxon>Bacteria</taxon>
        <taxon>Pseudomonadati</taxon>
        <taxon>Bacteroidota</taxon>
        <taxon>Bacteroidia</taxon>
        <taxon>Bacteroidales</taxon>
        <taxon>Bacteroidaceae</taxon>
        <taxon>Bacteroides</taxon>
    </lineage>
</organism>
<evidence type="ECO:0000313" key="2">
    <source>
        <dbReference type="EMBL" id="EIY44986.1"/>
    </source>
</evidence>
<accession>I9RPU1</accession>
<dbReference type="PATRIC" id="fig|997884.3.peg.3733"/>
<feature type="compositionally biased region" description="Polar residues" evidence="1">
    <location>
        <begin position="1"/>
        <end position="11"/>
    </location>
</feature>
<reference evidence="2 3" key="1">
    <citation type="submission" date="2012-02" db="EMBL/GenBank/DDBJ databases">
        <title>The Genome Sequence of Bacteroides nordii CL02T12C05.</title>
        <authorList>
            <consortium name="The Broad Institute Genome Sequencing Platform"/>
            <person name="Earl A."/>
            <person name="Ward D."/>
            <person name="Feldgarden M."/>
            <person name="Gevers D."/>
            <person name="Zitomersky N.L."/>
            <person name="Coyne M.J."/>
            <person name="Comstock L.E."/>
            <person name="Young S.K."/>
            <person name="Zeng Q."/>
            <person name="Gargeya S."/>
            <person name="Fitzgerald M."/>
            <person name="Haas B."/>
            <person name="Abouelleil A."/>
            <person name="Alvarado L."/>
            <person name="Arachchi H.M."/>
            <person name="Berlin A."/>
            <person name="Chapman S.B."/>
            <person name="Gearin G."/>
            <person name="Goldberg J."/>
            <person name="Griggs A."/>
            <person name="Gujja S."/>
            <person name="Hansen M."/>
            <person name="Heiman D."/>
            <person name="Howarth C."/>
            <person name="Larimer J."/>
            <person name="Lui A."/>
            <person name="MacDonald P.J.P."/>
            <person name="McCowen C."/>
            <person name="Montmayeur A."/>
            <person name="Murphy C."/>
            <person name="Neiman D."/>
            <person name="Pearson M."/>
            <person name="Priest M."/>
            <person name="Roberts A."/>
            <person name="Saif S."/>
            <person name="Shea T."/>
            <person name="Sisk P."/>
            <person name="Stolte C."/>
            <person name="Sykes S."/>
            <person name="Wortman J."/>
            <person name="Nusbaum C."/>
            <person name="Birren B."/>
        </authorList>
    </citation>
    <scope>NUCLEOTIDE SEQUENCE [LARGE SCALE GENOMIC DNA]</scope>
    <source>
        <strain evidence="2 3">CL02T12C05</strain>
    </source>
</reference>
<evidence type="ECO:0000256" key="1">
    <source>
        <dbReference type="SAM" id="MobiDB-lite"/>
    </source>
</evidence>
<proteinExistence type="predicted"/>
<feature type="region of interest" description="Disordered" evidence="1">
    <location>
        <begin position="1"/>
        <end position="26"/>
    </location>
</feature>
<evidence type="ECO:0000313" key="3">
    <source>
        <dbReference type="Proteomes" id="UP000003089"/>
    </source>
</evidence>
<dbReference type="GeneID" id="69503453"/>
<dbReference type="HOGENOM" id="CLU_2987082_0_0_10"/>
<sequence length="57" mass="6462">MNKKTTPSHQQCPKEKNSVESKRPRVSEQTLAFLRSFAGNYYVEQQLPQGLQGIILG</sequence>
<keyword evidence="3" id="KW-1185">Reference proteome</keyword>
<dbReference type="AlphaFoldDB" id="I9RPU1"/>
<dbReference type="RefSeq" id="WP_002562562.1">
    <property type="nucleotide sequence ID" value="NZ_JH724316.1"/>
</dbReference>
<protein>
    <submittedName>
        <fullName evidence="2">Uncharacterized protein</fullName>
    </submittedName>
</protein>